<dbReference type="Proteomes" id="UP000077628">
    <property type="component" value="Unassembled WGS sequence"/>
</dbReference>
<evidence type="ECO:0000313" key="2">
    <source>
        <dbReference type="Proteomes" id="UP000077628"/>
    </source>
</evidence>
<protein>
    <submittedName>
        <fullName evidence="1">NGG1p interacting factor NIF3</fullName>
    </submittedName>
</protein>
<sequence length="110" mass="11952">MYKLCFFVPASHLEPVKSAVFAAGAGHVGDYDRCCWQTLGIGQFRPLPGSVPYSGRTGEVTQVEEYKVEMVCSASAIRPALTALLASHPYQQPAYEIHRLIDPDALPAAD</sequence>
<dbReference type="OrthoDB" id="9795763at2"/>
<dbReference type="InterPro" id="IPR015867">
    <property type="entry name" value="N-reg_PII/ATP_PRibTrfase_C"/>
</dbReference>
<evidence type="ECO:0000313" key="1">
    <source>
        <dbReference type="EMBL" id="OAI14706.1"/>
    </source>
</evidence>
<gene>
    <name evidence="1" type="ORF">A1355_12155</name>
</gene>
<dbReference type="InterPro" id="IPR036069">
    <property type="entry name" value="DUF34/NIF3_sf"/>
</dbReference>
<dbReference type="PANTHER" id="PTHR41774">
    <property type="match status" value="1"/>
</dbReference>
<dbReference type="Gene3D" id="3.30.70.120">
    <property type="match status" value="1"/>
</dbReference>
<dbReference type="SUPFAM" id="SSF102705">
    <property type="entry name" value="NIF3 (NGG1p interacting factor 3)-like"/>
    <property type="match status" value="1"/>
</dbReference>
<name>A0A177N9I6_9GAMM</name>
<dbReference type="STRING" id="702114.A1355_12155"/>
<accession>A0A177N9I6</accession>
<dbReference type="AlphaFoldDB" id="A0A177N9I6"/>
<dbReference type="PANTHER" id="PTHR41774:SF1">
    <property type="entry name" value="NGG1P INTERACTING FACTOR NIF3"/>
    <property type="match status" value="1"/>
</dbReference>
<comment type="caution">
    <text evidence="1">The sequence shown here is derived from an EMBL/GenBank/DDBJ whole genome shotgun (WGS) entry which is preliminary data.</text>
</comment>
<dbReference type="FunFam" id="3.30.70.120:FF:000006">
    <property type="entry name" value="GTP cyclohydrolase 1 type 2 homolog"/>
    <property type="match status" value="1"/>
</dbReference>
<keyword evidence="2" id="KW-1185">Reference proteome</keyword>
<dbReference type="EMBL" id="LUUK01000197">
    <property type="protein sequence ID" value="OAI14706.1"/>
    <property type="molecule type" value="Genomic_DNA"/>
</dbReference>
<proteinExistence type="predicted"/>
<reference evidence="2" key="1">
    <citation type="submission" date="2016-03" db="EMBL/GenBank/DDBJ databases">
        <authorList>
            <person name="Heylen K."/>
            <person name="De Vos P."/>
            <person name="Vekeman B."/>
        </authorList>
    </citation>
    <scope>NUCLEOTIDE SEQUENCE [LARGE SCALE GENOMIC DNA]</scope>
    <source>
        <strain evidence="2">R-45383</strain>
    </source>
</reference>
<organism evidence="1 2">
    <name type="scientific">Methylomonas koyamae</name>
    <dbReference type="NCBI Taxonomy" id="702114"/>
    <lineage>
        <taxon>Bacteria</taxon>
        <taxon>Pseudomonadati</taxon>
        <taxon>Pseudomonadota</taxon>
        <taxon>Gammaproteobacteria</taxon>
        <taxon>Methylococcales</taxon>
        <taxon>Methylococcaceae</taxon>
        <taxon>Methylomonas</taxon>
    </lineage>
</organism>
<dbReference type="RefSeq" id="WP_064030922.1">
    <property type="nucleotide sequence ID" value="NZ_LUUK01000197.1"/>
</dbReference>